<feature type="region of interest" description="Disordered" evidence="9">
    <location>
        <begin position="230"/>
        <end position="277"/>
    </location>
</feature>
<dbReference type="SUPFAM" id="SSF111278">
    <property type="entry name" value="SSo0622-like"/>
    <property type="match status" value="1"/>
</dbReference>
<dbReference type="PANTHER" id="PTHR48418">
    <property type="entry name" value="TRNA WYBUTOSINE-SYNTHESIZING PROTEIN 3"/>
    <property type="match status" value="1"/>
</dbReference>
<accession>A0A8H7ER62</accession>
<dbReference type="Proteomes" id="UP000605846">
    <property type="component" value="Unassembled WGS sequence"/>
</dbReference>
<name>A0A8H7ER62_9FUNG</name>
<dbReference type="AlphaFoldDB" id="A0A8H7ER62"/>
<evidence type="ECO:0000256" key="5">
    <source>
        <dbReference type="ARBA" id="ARBA00022691"/>
    </source>
</evidence>
<feature type="compositionally biased region" description="Basic and acidic residues" evidence="9">
    <location>
        <begin position="234"/>
        <end position="244"/>
    </location>
</feature>
<evidence type="ECO:0000256" key="3">
    <source>
        <dbReference type="ARBA" id="ARBA00022603"/>
    </source>
</evidence>
<reference evidence="11" key="1">
    <citation type="submission" date="2020-01" db="EMBL/GenBank/DDBJ databases">
        <title>Genome Sequencing of Three Apophysomyces-Like Fungal Strains Confirms a Novel Fungal Genus in the Mucoromycota with divergent Burkholderia-like Endosymbiotic Bacteria.</title>
        <authorList>
            <person name="Stajich J.E."/>
            <person name="Macias A.M."/>
            <person name="Carter-House D."/>
            <person name="Lovett B."/>
            <person name="Kasson L.R."/>
            <person name="Berry K."/>
            <person name="Grigoriev I."/>
            <person name="Chang Y."/>
            <person name="Spatafora J."/>
            <person name="Kasson M.T."/>
        </authorList>
    </citation>
    <scope>NUCLEOTIDE SEQUENCE</scope>
    <source>
        <strain evidence="11">NRRL A-21654</strain>
    </source>
</reference>
<evidence type="ECO:0000256" key="4">
    <source>
        <dbReference type="ARBA" id="ARBA00022679"/>
    </source>
</evidence>
<dbReference type="InterPro" id="IPR003827">
    <property type="entry name" value="tRNA_yW-synthesising"/>
</dbReference>
<evidence type="ECO:0000256" key="2">
    <source>
        <dbReference type="ARBA" id="ARBA00012750"/>
    </source>
</evidence>
<protein>
    <recommendedName>
        <fullName evidence="2">tRNA(Phe) 7-[(3-amino-3-carboxypropyl)-4-demethylwyosine(37)-N(4)]-methyltransferase</fullName>
        <ecNumber evidence="2">2.1.1.282</ecNumber>
    </recommendedName>
    <alternativeName>
        <fullName evidence="7">tRNA(Phe) 7-((3-amino-3-carboxypropyl)-4-demethylwyosine(37)-N(4))-methyltransferase</fullName>
    </alternativeName>
</protein>
<evidence type="ECO:0000256" key="7">
    <source>
        <dbReference type="ARBA" id="ARBA00030554"/>
    </source>
</evidence>
<keyword evidence="6" id="KW-0819">tRNA processing</keyword>
<dbReference type="OrthoDB" id="48625at2759"/>
<dbReference type="Gene3D" id="3.30.1960.10">
    <property type="entry name" value="tRNA wybutosine-synthesizing-like"/>
    <property type="match status" value="1"/>
</dbReference>
<dbReference type="EC" id="2.1.1.282" evidence="2"/>
<feature type="domain" description="tRNA wybutosine-synthesizing protein" evidence="10">
    <location>
        <begin position="8"/>
        <end position="224"/>
    </location>
</feature>
<sequence length="277" mass="31403">MDGFLSRKDQVVSSLVEALDPERKDKSPKGFVDAPILDLIHIINAHPDYYTTSSCSGRIAIYREGIEEKTTKGGVWLYVTHDPVEIPATADDGWIVRLLFGPESDRVVFESSGSVNPLEHQLIYFKFEPLILHVEASSQDTSMRLTSLAYQAGYQNSGMTPSRSRHMLAIRSTHKLDTPIAYVDPVTGKICCLVNPGYLRLLMDMSNEKFRQNMDRMKAFEIMMQAEVDSVTSKTHEETKEERRQRKKKEGIARQQAMAQSTKDKSLEDNLTDLNLE</sequence>
<proteinExistence type="inferred from homology"/>
<comment type="similarity">
    <text evidence="1">Belongs to the TYW3 family.</text>
</comment>
<keyword evidence="3" id="KW-0489">Methyltransferase</keyword>
<evidence type="ECO:0000256" key="1">
    <source>
        <dbReference type="ARBA" id="ARBA00008569"/>
    </source>
</evidence>
<keyword evidence="4" id="KW-0808">Transferase</keyword>
<comment type="catalytic activity">
    <reaction evidence="8">
        <text>4-demethyl-7-[(3S)-3-amino-3-carboxypropyl]wyosine(37) in tRNA(Phe) + S-adenosyl-L-methionine = 7-[(3S)-3-amino-3-carboxypropyl]wyosine(37) in tRNA(Phe) + S-adenosyl-L-homocysteine + H(+)</text>
        <dbReference type="Rhea" id="RHEA:36635"/>
        <dbReference type="Rhea" id="RHEA-COMP:10378"/>
        <dbReference type="Rhea" id="RHEA-COMP:10379"/>
        <dbReference type="ChEBI" id="CHEBI:15378"/>
        <dbReference type="ChEBI" id="CHEBI:57856"/>
        <dbReference type="ChEBI" id="CHEBI:59789"/>
        <dbReference type="ChEBI" id="CHEBI:73543"/>
        <dbReference type="ChEBI" id="CHEBI:73550"/>
        <dbReference type="EC" id="2.1.1.282"/>
    </reaction>
</comment>
<dbReference type="Pfam" id="PF02676">
    <property type="entry name" value="TYW3"/>
    <property type="match status" value="1"/>
</dbReference>
<gene>
    <name evidence="11" type="ORF">EC973_008161</name>
</gene>
<evidence type="ECO:0000259" key="10">
    <source>
        <dbReference type="Pfam" id="PF02676"/>
    </source>
</evidence>
<dbReference type="GO" id="GO:0032259">
    <property type="term" value="P:methylation"/>
    <property type="evidence" value="ECO:0007669"/>
    <property type="project" value="UniProtKB-KW"/>
</dbReference>
<evidence type="ECO:0000313" key="12">
    <source>
        <dbReference type="Proteomes" id="UP000605846"/>
    </source>
</evidence>
<dbReference type="PANTHER" id="PTHR48418:SF1">
    <property type="entry name" value="TRNA WYBUTOSINE-SYNTHESIZING PROTEIN 3"/>
    <property type="match status" value="1"/>
</dbReference>
<evidence type="ECO:0000256" key="6">
    <source>
        <dbReference type="ARBA" id="ARBA00022694"/>
    </source>
</evidence>
<comment type="caution">
    <text evidence="11">The sequence shown here is derived from an EMBL/GenBank/DDBJ whole genome shotgun (WGS) entry which is preliminary data.</text>
</comment>
<dbReference type="GO" id="GO:0008168">
    <property type="term" value="F:methyltransferase activity"/>
    <property type="evidence" value="ECO:0007669"/>
    <property type="project" value="UniProtKB-KW"/>
</dbReference>
<evidence type="ECO:0000256" key="8">
    <source>
        <dbReference type="ARBA" id="ARBA00049202"/>
    </source>
</evidence>
<evidence type="ECO:0000256" key="9">
    <source>
        <dbReference type="SAM" id="MobiDB-lite"/>
    </source>
</evidence>
<keyword evidence="5" id="KW-0949">S-adenosyl-L-methionine</keyword>
<dbReference type="GO" id="GO:0008033">
    <property type="term" value="P:tRNA processing"/>
    <property type="evidence" value="ECO:0007669"/>
    <property type="project" value="UniProtKB-KW"/>
</dbReference>
<dbReference type="EMBL" id="JABAYA010000068">
    <property type="protein sequence ID" value="KAF7726966.1"/>
    <property type="molecule type" value="Genomic_DNA"/>
</dbReference>
<organism evidence="11 12">
    <name type="scientific">Apophysomyces ossiformis</name>
    <dbReference type="NCBI Taxonomy" id="679940"/>
    <lineage>
        <taxon>Eukaryota</taxon>
        <taxon>Fungi</taxon>
        <taxon>Fungi incertae sedis</taxon>
        <taxon>Mucoromycota</taxon>
        <taxon>Mucoromycotina</taxon>
        <taxon>Mucoromycetes</taxon>
        <taxon>Mucorales</taxon>
        <taxon>Mucorineae</taxon>
        <taxon>Mucoraceae</taxon>
        <taxon>Apophysomyces</taxon>
    </lineage>
</organism>
<keyword evidence="12" id="KW-1185">Reference proteome</keyword>
<dbReference type="InterPro" id="IPR036602">
    <property type="entry name" value="tRNA_yW-synthesising-like_sf"/>
</dbReference>
<evidence type="ECO:0000313" key="11">
    <source>
        <dbReference type="EMBL" id="KAF7726966.1"/>
    </source>
</evidence>